<organism evidence="3 4">
    <name type="scientific">Cerrena zonata</name>
    <dbReference type="NCBI Taxonomy" id="2478898"/>
    <lineage>
        <taxon>Eukaryota</taxon>
        <taxon>Fungi</taxon>
        <taxon>Dikarya</taxon>
        <taxon>Basidiomycota</taxon>
        <taxon>Agaricomycotina</taxon>
        <taxon>Agaricomycetes</taxon>
        <taxon>Polyporales</taxon>
        <taxon>Cerrenaceae</taxon>
        <taxon>Cerrena</taxon>
    </lineage>
</organism>
<feature type="signal peptide" evidence="2">
    <location>
        <begin position="1"/>
        <end position="25"/>
    </location>
</feature>
<gene>
    <name evidence="3" type="ORF">QCA50_016118</name>
</gene>
<evidence type="ECO:0000313" key="4">
    <source>
        <dbReference type="Proteomes" id="UP001385951"/>
    </source>
</evidence>
<comment type="caution">
    <text evidence="3">The sequence shown here is derived from an EMBL/GenBank/DDBJ whole genome shotgun (WGS) entry which is preliminary data.</text>
</comment>
<name>A0AAW0FTE0_9APHY</name>
<reference evidence="3 4" key="1">
    <citation type="submission" date="2022-09" db="EMBL/GenBank/DDBJ databases">
        <authorList>
            <person name="Palmer J.M."/>
        </authorList>
    </citation>
    <scope>NUCLEOTIDE SEQUENCE [LARGE SCALE GENOMIC DNA]</scope>
    <source>
        <strain evidence="3 4">DSM 7382</strain>
    </source>
</reference>
<evidence type="ECO:0000256" key="2">
    <source>
        <dbReference type="SAM" id="SignalP"/>
    </source>
</evidence>
<keyword evidence="2" id="KW-0732">Signal</keyword>
<dbReference type="EMBL" id="JASBNA010000046">
    <property type="protein sequence ID" value="KAK7680808.1"/>
    <property type="molecule type" value="Genomic_DNA"/>
</dbReference>
<evidence type="ECO:0000256" key="1">
    <source>
        <dbReference type="SAM" id="MobiDB-lite"/>
    </source>
</evidence>
<dbReference type="Proteomes" id="UP001385951">
    <property type="component" value="Unassembled WGS sequence"/>
</dbReference>
<keyword evidence="4" id="KW-1185">Reference proteome</keyword>
<proteinExistence type="predicted"/>
<evidence type="ECO:0000313" key="3">
    <source>
        <dbReference type="EMBL" id="KAK7680808.1"/>
    </source>
</evidence>
<accession>A0AAW0FTE0</accession>
<protein>
    <submittedName>
        <fullName evidence="3">Uncharacterized protein</fullName>
    </submittedName>
</protein>
<feature type="region of interest" description="Disordered" evidence="1">
    <location>
        <begin position="82"/>
        <end position="114"/>
    </location>
</feature>
<sequence>MFNALLILSGLVAAVLFLLPSIASSLPIAPAAEIGIRFKDTPSLLSLTTNGTLAPAQSSAIAQALEDTEFPLSLPIFPRDSSKMQRVGRSRDVVQRSPLHLTPEEAQSLRGGEA</sequence>
<feature type="chain" id="PRO_5043956732" evidence="2">
    <location>
        <begin position="26"/>
        <end position="114"/>
    </location>
</feature>
<dbReference type="AlphaFoldDB" id="A0AAW0FTE0"/>